<sequence>MKGINFHWKLEHVFLHHRGPKTPLSASSVSSTPVLRVPGETLPVVGPLKSRASPPHTGHPGRDSPGHTVVLRRGRHVSTSQAHGVAFPQTQQVAESAVSSVQSFSATSVGTMPDLPSVSSATLCPPLPSLDRVFRNVPSPAIPTACWRRVPCASPPTVINGSPRTSACPVEDAGTLTHTSTAFLIGVPAAAAAACSYLPELCHRVCLLPGKTRECCGI</sequence>
<evidence type="ECO:0000313" key="3">
    <source>
        <dbReference type="Proteomes" id="UP000824219"/>
    </source>
</evidence>
<dbReference type="Proteomes" id="UP000824219">
    <property type="component" value="Linkage Group LG23"/>
</dbReference>
<reference evidence="2 3" key="1">
    <citation type="submission" date="2021-06" db="EMBL/GenBank/DDBJ databases">
        <title>Chromosome-level genome assembly of the red-tail catfish (Hemibagrus wyckioides).</title>
        <authorList>
            <person name="Shao F."/>
        </authorList>
    </citation>
    <scope>NUCLEOTIDE SEQUENCE [LARGE SCALE GENOMIC DNA]</scope>
    <source>
        <strain evidence="2">EC202008001</strain>
        <tissue evidence="2">Blood</tissue>
    </source>
</reference>
<comment type="caution">
    <text evidence="2">The sequence shown here is derived from an EMBL/GenBank/DDBJ whole genome shotgun (WGS) entry which is preliminary data.</text>
</comment>
<organism evidence="2 3">
    <name type="scientific">Hemibagrus wyckioides</name>
    <dbReference type="NCBI Taxonomy" id="337641"/>
    <lineage>
        <taxon>Eukaryota</taxon>
        <taxon>Metazoa</taxon>
        <taxon>Chordata</taxon>
        <taxon>Craniata</taxon>
        <taxon>Vertebrata</taxon>
        <taxon>Euteleostomi</taxon>
        <taxon>Actinopterygii</taxon>
        <taxon>Neopterygii</taxon>
        <taxon>Teleostei</taxon>
        <taxon>Ostariophysi</taxon>
        <taxon>Siluriformes</taxon>
        <taxon>Bagridae</taxon>
        <taxon>Hemibagrus</taxon>
    </lineage>
</organism>
<evidence type="ECO:0000313" key="2">
    <source>
        <dbReference type="EMBL" id="KAG7317529.1"/>
    </source>
</evidence>
<gene>
    <name evidence="2" type="ORF">KOW79_018564</name>
</gene>
<name>A0A9D3N7V4_9TELE</name>
<feature type="region of interest" description="Disordered" evidence="1">
    <location>
        <begin position="40"/>
        <end position="68"/>
    </location>
</feature>
<protein>
    <submittedName>
        <fullName evidence="2">Uncharacterized protein</fullName>
    </submittedName>
</protein>
<dbReference type="AlphaFoldDB" id="A0A9D3N7V4"/>
<accession>A0A9D3N7V4</accession>
<proteinExistence type="predicted"/>
<evidence type="ECO:0000256" key="1">
    <source>
        <dbReference type="SAM" id="MobiDB-lite"/>
    </source>
</evidence>
<dbReference type="EMBL" id="JAHKSW010000023">
    <property type="protein sequence ID" value="KAG7317529.1"/>
    <property type="molecule type" value="Genomic_DNA"/>
</dbReference>
<keyword evidence="3" id="KW-1185">Reference proteome</keyword>